<keyword evidence="2" id="KW-0732">Signal</keyword>
<reference evidence="4" key="1">
    <citation type="submission" date="2016-10" db="EMBL/GenBank/DDBJ databases">
        <authorList>
            <person name="Varghese N."/>
        </authorList>
    </citation>
    <scope>NUCLEOTIDE SEQUENCE [LARGE SCALE GENOMIC DNA]</scope>
    <source>
        <strain evidence="4">DSM 45096 / BCRC 16803 / CGMCC 4.1857 / CIP 109030 / JCM 12277 / KCTC 19219 / NBRC 100920 / 33214</strain>
    </source>
</reference>
<accession>A0A1H7ZQ03</accession>
<organism evidence="3 4">
    <name type="scientific">Streptacidiphilus jiangxiensis</name>
    <dbReference type="NCBI Taxonomy" id="235985"/>
    <lineage>
        <taxon>Bacteria</taxon>
        <taxon>Bacillati</taxon>
        <taxon>Actinomycetota</taxon>
        <taxon>Actinomycetes</taxon>
        <taxon>Kitasatosporales</taxon>
        <taxon>Streptomycetaceae</taxon>
        <taxon>Streptacidiphilus</taxon>
    </lineage>
</organism>
<dbReference type="STRING" id="235985.SAMN05414137_13652"/>
<gene>
    <name evidence="3" type="ORF">SAMN05414137_13652</name>
</gene>
<sequence length="56" mass="5504">MKNTFCARVAGLVLGALALVLGGAAVQANSTPAHQVQQADMGWNAATPPSAAAPTS</sequence>
<feature type="chain" id="PRO_5038424996" evidence="2">
    <location>
        <begin position="19"/>
        <end position="56"/>
    </location>
</feature>
<dbReference type="Proteomes" id="UP000183015">
    <property type="component" value="Unassembled WGS sequence"/>
</dbReference>
<name>A0A1H7ZQ03_STRJI</name>
<feature type="signal peptide" evidence="2">
    <location>
        <begin position="1"/>
        <end position="18"/>
    </location>
</feature>
<protein>
    <submittedName>
        <fullName evidence="3">Uncharacterized protein</fullName>
    </submittedName>
</protein>
<dbReference type="Pfam" id="PF11021">
    <property type="entry name" value="DUF2613"/>
    <property type="match status" value="1"/>
</dbReference>
<evidence type="ECO:0000313" key="4">
    <source>
        <dbReference type="Proteomes" id="UP000183015"/>
    </source>
</evidence>
<proteinExistence type="predicted"/>
<dbReference type="AlphaFoldDB" id="A0A1H7ZQ03"/>
<dbReference type="RefSeq" id="WP_143094753.1">
    <property type="nucleotide sequence ID" value="NZ_BBPN01000050.1"/>
</dbReference>
<evidence type="ECO:0000256" key="1">
    <source>
        <dbReference type="SAM" id="MobiDB-lite"/>
    </source>
</evidence>
<feature type="region of interest" description="Disordered" evidence="1">
    <location>
        <begin position="33"/>
        <end position="56"/>
    </location>
</feature>
<dbReference type="InterPro" id="IPR022566">
    <property type="entry name" value="DUF2613"/>
</dbReference>
<keyword evidence="4" id="KW-1185">Reference proteome</keyword>
<dbReference type="EMBL" id="FOAZ01000036">
    <property type="protein sequence ID" value="SEM59944.1"/>
    <property type="molecule type" value="Genomic_DNA"/>
</dbReference>
<feature type="compositionally biased region" description="Low complexity" evidence="1">
    <location>
        <begin position="45"/>
        <end position="56"/>
    </location>
</feature>
<evidence type="ECO:0000256" key="2">
    <source>
        <dbReference type="SAM" id="SignalP"/>
    </source>
</evidence>
<evidence type="ECO:0000313" key="3">
    <source>
        <dbReference type="EMBL" id="SEM59944.1"/>
    </source>
</evidence>